<name>E1ZAQ4_CHLVA</name>
<dbReference type="SUPFAM" id="SSF51905">
    <property type="entry name" value="FAD/NAD(P)-binding domain"/>
    <property type="match status" value="1"/>
</dbReference>
<gene>
    <name evidence="1" type="ORF">CHLNCDRAFT_143910</name>
</gene>
<dbReference type="GeneID" id="17356424"/>
<sequence length="409" mass="42120">MGVRGAGGRVASRQFEALSFDTGAQFFTARSPDFRKQLEEWQASGVVQEWRGRHGRICTEDGTFELLSTSSSGGSGSRGGGGGGSSGFCGSLTGLPLYVGTPTNNALCQQMARQLQEQLGAAEVQSGCIVQSVTRTSGGCGGAGMQWQLRGSRQGRAAAGEPPQPADQQDLGSFDAVILADAMPLIPGSAGHVSGIDQLSTSLAQLARSAQAAAPQACFALMAAFHQPLPGVPFDSATMDPTTTTTTSRGSAAAFQWVACNSSKPGRPIADGGGGAPQCWVALTSPQRTQQLLERHPLMLDGKLVPQTDGYRRAVAAELLADFRALMQPLLQGPLPDPAYCHAQRWGRAFVAQPLGAEFLLLPAQRLALCGDVAAGSSVEAAWRSGRAAGQAVAAMLAASGPAAARAAA</sequence>
<dbReference type="KEGG" id="cvr:CHLNCDRAFT_143910"/>
<evidence type="ECO:0008006" key="3">
    <source>
        <dbReference type="Google" id="ProtNLM"/>
    </source>
</evidence>
<evidence type="ECO:0000313" key="1">
    <source>
        <dbReference type="EMBL" id="EFN57100.1"/>
    </source>
</evidence>
<dbReference type="InParanoid" id="E1ZAQ4"/>
<reference evidence="1 2" key="1">
    <citation type="journal article" date="2010" name="Plant Cell">
        <title>The Chlorella variabilis NC64A genome reveals adaptation to photosymbiosis, coevolution with viruses, and cryptic sex.</title>
        <authorList>
            <person name="Blanc G."/>
            <person name="Duncan G."/>
            <person name="Agarkova I."/>
            <person name="Borodovsky M."/>
            <person name="Gurnon J."/>
            <person name="Kuo A."/>
            <person name="Lindquist E."/>
            <person name="Lucas S."/>
            <person name="Pangilinan J."/>
            <person name="Polle J."/>
            <person name="Salamov A."/>
            <person name="Terry A."/>
            <person name="Yamada T."/>
            <person name="Dunigan D.D."/>
            <person name="Grigoriev I.V."/>
            <person name="Claverie J.M."/>
            <person name="Van Etten J.L."/>
        </authorList>
    </citation>
    <scope>NUCLEOTIDE SEQUENCE [LARGE SCALE GENOMIC DNA]</scope>
    <source>
        <strain evidence="1 2">NC64A</strain>
    </source>
</reference>
<dbReference type="PANTHER" id="PTHR16128:SF5">
    <property type="entry name" value="FAD_NAD(P)-BINDING OXIDOREDUCTASE FAMILY PROTEIN"/>
    <property type="match status" value="1"/>
</dbReference>
<dbReference type="EMBL" id="GL433840">
    <property type="protein sequence ID" value="EFN57100.1"/>
    <property type="molecule type" value="Genomic_DNA"/>
</dbReference>
<dbReference type="InterPro" id="IPR036188">
    <property type="entry name" value="FAD/NAD-bd_sf"/>
</dbReference>
<dbReference type="OrthoDB" id="2161133at2759"/>
<dbReference type="AlphaFoldDB" id="E1ZAQ4"/>
<dbReference type="Gene3D" id="3.90.660.10">
    <property type="match status" value="1"/>
</dbReference>
<dbReference type="Gene3D" id="3.50.50.60">
    <property type="entry name" value="FAD/NAD(P)-binding domain"/>
    <property type="match status" value="1"/>
</dbReference>
<proteinExistence type="predicted"/>
<accession>E1ZAQ4</accession>
<dbReference type="RefSeq" id="XP_005849202.1">
    <property type="nucleotide sequence ID" value="XM_005849140.1"/>
</dbReference>
<dbReference type="eggNOG" id="ENOG502SAPH">
    <property type="taxonomic scope" value="Eukaryota"/>
</dbReference>
<dbReference type="PANTHER" id="PTHR16128">
    <property type="entry name" value="FAD/NAD(P)-BINDING OXIDOREDUCTASE FAMILY PROTEIN"/>
    <property type="match status" value="1"/>
</dbReference>
<protein>
    <recommendedName>
        <fullName evidence="3">Amine oxidase domain-containing protein</fullName>
    </recommendedName>
</protein>
<organism evidence="2">
    <name type="scientific">Chlorella variabilis</name>
    <name type="common">Green alga</name>
    <dbReference type="NCBI Taxonomy" id="554065"/>
    <lineage>
        <taxon>Eukaryota</taxon>
        <taxon>Viridiplantae</taxon>
        <taxon>Chlorophyta</taxon>
        <taxon>core chlorophytes</taxon>
        <taxon>Trebouxiophyceae</taxon>
        <taxon>Chlorellales</taxon>
        <taxon>Chlorellaceae</taxon>
        <taxon>Chlorella clade</taxon>
        <taxon>Chlorella</taxon>
    </lineage>
</organism>
<dbReference type="OMA" id="QVHRWRY"/>
<keyword evidence="2" id="KW-1185">Reference proteome</keyword>
<dbReference type="Proteomes" id="UP000008141">
    <property type="component" value="Unassembled WGS sequence"/>
</dbReference>
<evidence type="ECO:0000313" key="2">
    <source>
        <dbReference type="Proteomes" id="UP000008141"/>
    </source>
</evidence>